<reference evidence="2 3" key="1">
    <citation type="journal article" date="2018" name="Front. Microbiol.">
        <title>Genome-Wide Analysis of Corynespora cassiicola Leaf Fall Disease Putative Effectors.</title>
        <authorList>
            <person name="Lopez D."/>
            <person name="Ribeiro S."/>
            <person name="Label P."/>
            <person name="Fumanal B."/>
            <person name="Venisse J.S."/>
            <person name="Kohler A."/>
            <person name="de Oliveira R.R."/>
            <person name="Labutti K."/>
            <person name="Lipzen A."/>
            <person name="Lail K."/>
            <person name="Bauer D."/>
            <person name="Ohm R.A."/>
            <person name="Barry K.W."/>
            <person name="Spatafora J."/>
            <person name="Grigoriev I.V."/>
            <person name="Martin F.M."/>
            <person name="Pujade-Renaud V."/>
        </authorList>
    </citation>
    <scope>NUCLEOTIDE SEQUENCE [LARGE SCALE GENOMIC DNA]</scope>
    <source>
        <strain evidence="2 3">Philippines</strain>
    </source>
</reference>
<dbReference type="EMBL" id="KZ678128">
    <property type="protein sequence ID" value="PSN74688.1"/>
    <property type="molecule type" value="Genomic_DNA"/>
</dbReference>
<protein>
    <submittedName>
        <fullName evidence="2">Uncharacterized protein</fullName>
    </submittedName>
</protein>
<dbReference type="AlphaFoldDB" id="A0A2T2PBD4"/>
<sequence>MADTTPSPGALLESRILKPELSLATIFGQDGECEFVDETTIEKFLEKDLNLDRLNRIHRRLWAAGRPMRARPLHRYKMMGMEVMPSQQMDLHLLKFSNRLILKPLPEWILDYGFWTRHLCGDDDRHHKSACGFLLSYVWLINTPLDLKLAHDANLLPSCIVWSYWRELVASFVKHININTLHQVNKRYHFGELRLGRINTIYRLFFPHTHFVRGYLYGYNRYGVFFERNFGGVLVCFVLFSMALSAMQVGTGVPELSENHAFMSACYGFVIVCIICVAIILAIVSALFTFIYFFNMGAAIYSDKDKRRTRERATKRLKEGKEV</sequence>
<dbReference type="InterPro" id="IPR046536">
    <property type="entry name" value="DUF6601"/>
</dbReference>
<keyword evidence="1" id="KW-1133">Transmembrane helix</keyword>
<keyword evidence="3" id="KW-1185">Reference proteome</keyword>
<keyword evidence="1" id="KW-0472">Membrane</keyword>
<gene>
    <name evidence="2" type="ORF">BS50DRAFT_595926</name>
</gene>
<dbReference type="PANTHER" id="PTHR34414:SF1">
    <property type="entry name" value="SUBTILISIN-LIKE SERINE PROTEASE"/>
    <property type="match status" value="1"/>
</dbReference>
<dbReference type="OrthoDB" id="5086500at2759"/>
<feature type="transmembrane region" description="Helical" evidence="1">
    <location>
        <begin position="230"/>
        <end position="249"/>
    </location>
</feature>
<evidence type="ECO:0000313" key="2">
    <source>
        <dbReference type="EMBL" id="PSN74688.1"/>
    </source>
</evidence>
<dbReference type="Pfam" id="PF20246">
    <property type="entry name" value="DUF6601"/>
    <property type="match status" value="1"/>
</dbReference>
<evidence type="ECO:0000313" key="3">
    <source>
        <dbReference type="Proteomes" id="UP000240883"/>
    </source>
</evidence>
<keyword evidence="1" id="KW-0812">Transmembrane</keyword>
<name>A0A2T2PBD4_CORCC</name>
<evidence type="ECO:0000256" key="1">
    <source>
        <dbReference type="SAM" id="Phobius"/>
    </source>
</evidence>
<dbReference type="STRING" id="1448308.A0A2T2PBD4"/>
<proteinExistence type="predicted"/>
<organism evidence="2 3">
    <name type="scientific">Corynespora cassiicola Philippines</name>
    <dbReference type="NCBI Taxonomy" id="1448308"/>
    <lineage>
        <taxon>Eukaryota</taxon>
        <taxon>Fungi</taxon>
        <taxon>Dikarya</taxon>
        <taxon>Ascomycota</taxon>
        <taxon>Pezizomycotina</taxon>
        <taxon>Dothideomycetes</taxon>
        <taxon>Pleosporomycetidae</taxon>
        <taxon>Pleosporales</taxon>
        <taxon>Corynesporascaceae</taxon>
        <taxon>Corynespora</taxon>
    </lineage>
</organism>
<accession>A0A2T2PBD4</accession>
<feature type="transmembrane region" description="Helical" evidence="1">
    <location>
        <begin position="269"/>
        <end position="302"/>
    </location>
</feature>
<dbReference type="PANTHER" id="PTHR34414">
    <property type="entry name" value="HET DOMAIN-CONTAINING PROTEIN-RELATED"/>
    <property type="match status" value="1"/>
</dbReference>
<dbReference type="Proteomes" id="UP000240883">
    <property type="component" value="Unassembled WGS sequence"/>
</dbReference>